<dbReference type="EMBL" id="CAADFA010000437">
    <property type="protein sequence ID" value="VFJ66827.1"/>
    <property type="molecule type" value="Genomic_DNA"/>
</dbReference>
<gene>
    <name evidence="1" type="ORF">BECKFM1743C_GA0114222_104373</name>
</gene>
<sequence length="85" mass="9654">MALFLVFRGNTLALVRELVVACEDTIRRWRAWSAERTETFEFHLRGVFAFLGRHGQGRGFWSGALKAKQLSQMMAALCRRGVAVP</sequence>
<reference evidence="1" key="1">
    <citation type="submission" date="2019-02" db="EMBL/GenBank/DDBJ databases">
        <authorList>
            <person name="Gruber-Vodicka R. H."/>
            <person name="Seah K. B. B."/>
        </authorList>
    </citation>
    <scope>NUCLEOTIDE SEQUENCE</scope>
    <source>
        <strain evidence="1">BECK_BZ165</strain>
    </source>
</reference>
<evidence type="ECO:0000313" key="1">
    <source>
        <dbReference type="EMBL" id="VFJ66827.1"/>
    </source>
</evidence>
<proteinExistence type="predicted"/>
<name>A0A450THZ5_9GAMM</name>
<evidence type="ECO:0008006" key="2">
    <source>
        <dbReference type="Google" id="ProtNLM"/>
    </source>
</evidence>
<organism evidence="1">
    <name type="scientific">Candidatus Kentrum sp. FM</name>
    <dbReference type="NCBI Taxonomy" id="2126340"/>
    <lineage>
        <taxon>Bacteria</taxon>
        <taxon>Pseudomonadati</taxon>
        <taxon>Pseudomonadota</taxon>
        <taxon>Gammaproteobacteria</taxon>
        <taxon>Candidatus Kentrum</taxon>
    </lineage>
</organism>
<protein>
    <recommendedName>
        <fullName evidence="2">Transposase</fullName>
    </recommendedName>
</protein>
<accession>A0A450THZ5</accession>
<dbReference type="AlphaFoldDB" id="A0A450THZ5"/>